<dbReference type="Gene3D" id="3.40.50.2300">
    <property type="match status" value="1"/>
</dbReference>
<dbReference type="GO" id="GO:0000160">
    <property type="term" value="P:phosphorelay signal transduction system"/>
    <property type="evidence" value="ECO:0007669"/>
    <property type="project" value="UniProtKB-KW"/>
</dbReference>
<evidence type="ECO:0000313" key="5">
    <source>
        <dbReference type="EMBL" id="RDH88367.1"/>
    </source>
</evidence>
<dbReference type="Gene3D" id="3.30.565.10">
    <property type="entry name" value="Histidine kinase-like ATPase, C-terminal domain"/>
    <property type="match status" value="1"/>
</dbReference>
<dbReference type="PANTHER" id="PTHR45339">
    <property type="entry name" value="HYBRID SIGNAL TRANSDUCTION HISTIDINE KINASE J"/>
    <property type="match status" value="1"/>
</dbReference>
<evidence type="ECO:0000256" key="3">
    <source>
        <dbReference type="PROSITE-ProRule" id="PRU00169"/>
    </source>
</evidence>
<dbReference type="SUPFAM" id="SSF52172">
    <property type="entry name" value="CheY-like"/>
    <property type="match status" value="1"/>
</dbReference>
<dbReference type="GO" id="GO:0016301">
    <property type="term" value="F:kinase activity"/>
    <property type="evidence" value="ECO:0007669"/>
    <property type="project" value="UniProtKB-KW"/>
</dbReference>
<comment type="caution">
    <text evidence="5">The sequence shown here is derived from an EMBL/GenBank/DDBJ whole genome shotgun (WGS) entry which is preliminary data.</text>
</comment>
<dbReference type="SUPFAM" id="SSF55874">
    <property type="entry name" value="ATPase domain of HSP90 chaperone/DNA topoisomerase II/histidine kinase"/>
    <property type="match status" value="1"/>
</dbReference>
<dbReference type="SMART" id="SM00448">
    <property type="entry name" value="REC"/>
    <property type="match status" value="1"/>
</dbReference>
<dbReference type="PANTHER" id="PTHR45339:SF1">
    <property type="entry name" value="HYBRID SIGNAL TRANSDUCTION HISTIDINE KINASE J"/>
    <property type="match status" value="1"/>
</dbReference>
<dbReference type="CDD" id="cd16936">
    <property type="entry name" value="HATPase_RsbW-like"/>
    <property type="match status" value="1"/>
</dbReference>
<keyword evidence="6" id="KW-1185">Reference proteome</keyword>
<accession>A0A370DT09</accession>
<keyword evidence="5" id="KW-0418">Kinase</keyword>
<dbReference type="InterPro" id="IPR011006">
    <property type="entry name" value="CheY-like_superfamily"/>
</dbReference>
<dbReference type="Pfam" id="PF00072">
    <property type="entry name" value="Response_reg"/>
    <property type="match status" value="1"/>
</dbReference>
<evidence type="ECO:0000256" key="2">
    <source>
        <dbReference type="ARBA" id="ARBA00023012"/>
    </source>
</evidence>
<evidence type="ECO:0000313" key="6">
    <source>
        <dbReference type="Proteomes" id="UP000254771"/>
    </source>
</evidence>
<feature type="domain" description="Response regulatory" evidence="4">
    <location>
        <begin position="16"/>
        <end position="132"/>
    </location>
</feature>
<dbReference type="Gene3D" id="3.60.40.10">
    <property type="entry name" value="PPM-type phosphatase domain"/>
    <property type="match status" value="1"/>
</dbReference>
<dbReference type="InterPro" id="IPR036890">
    <property type="entry name" value="HATPase_C_sf"/>
</dbReference>
<keyword evidence="2" id="KW-0902">Two-component regulatory system</keyword>
<dbReference type="InterPro" id="IPR036457">
    <property type="entry name" value="PPM-type-like_dom_sf"/>
</dbReference>
<dbReference type="PROSITE" id="PS50110">
    <property type="entry name" value="RESPONSE_REGULATORY"/>
    <property type="match status" value="1"/>
</dbReference>
<sequence>MSATQTKLRTSKIIGRALIADDELSNRVILKALLKKLGYEVSMAENGAEAVELFERESIDMVFMDIMMPIMDGYIATERIKESAGEKFIPVIFLTAMTDESALSRCIEVGGDDFLTKPFSHTVLAAKIKAMERIQELHHDVISLYSRMHRDEEIAEEVFSGAVIAGNVALDHIRQLVRPASIFSGDILLTAYAPSHDLHVLMGDFTGHGLAAALGALPASEVFRSMTAKGFSPQQILQGINNKLNTLLPTGMFLAAQFVKISNTLDHITAFNCGMPDFFLLDGKTRVIKHRISSRSLPLGITSEISFHDAAVHIRTQYNDHVLLATDGVSEARNPDGEYFGIERLENSITHSYDDDYILNTVSRILEDFCLDAPQDDDISLAEIPLIPELLPAWDLNSLHNDNKKQPSDESSQEHGSDSVEFHITLRGSQLRQADPVPMLINYIQEMVGLHEHRRPLFTILTELFVNALDHGVLGLDSNIKTGPEGFTRYFEERERLLNKLKDGFIKIGLRIHPFEQGGKMLIQIEDSGIGFDFLNKQSTDESASLKLSGRGIQLVQGLCESINYEKPGNKAEVIYVWQE</sequence>
<proteinExistence type="predicted"/>
<dbReference type="InterPro" id="IPR001932">
    <property type="entry name" value="PPM-type_phosphatase-like_dom"/>
</dbReference>
<dbReference type="InterPro" id="IPR001789">
    <property type="entry name" value="Sig_transdc_resp-reg_receiver"/>
</dbReference>
<dbReference type="Proteomes" id="UP000254771">
    <property type="component" value="Unassembled WGS sequence"/>
</dbReference>
<reference evidence="5 6" key="1">
    <citation type="journal article" date="2018" name="ISME J.">
        <title>Endosymbiont genomes yield clues of tubeworm success.</title>
        <authorList>
            <person name="Li Y."/>
            <person name="Liles M.R."/>
            <person name="Halanych K.M."/>
        </authorList>
    </citation>
    <scope>NUCLEOTIDE SEQUENCE [LARGE SCALE GENOMIC DNA]</scope>
    <source>
        <strain evidence="5">A1462</strain>
    </source>
</reference>
<keyword evidence="1 3" id="KW-0597">Phosphoprotein</keyword>
<name>A0A370DT09_9GAMM</name>
<keyword evidence="5" id="KW-0808">Transferase</keyword>
<organism evidence="5 6">
    <name type="scientific">endosymbiont of Escarpia spicata</name>
    <dbReference type="NCBI Taxonomy" id="2200908"/>
    <lineage>
        <taxon>Bacteria</taxon>
        <taxon>Pseudomonadati</taxon>
        <taxon>Pseudomonadota</taxon>
        <taxon>Gammaproteobacteria</taxon>
        <taxon>sulfur-oxidizing symbionts</taxon>
    </lineage>
</organism>
<gene>
    <name evidence="5" type="ORF">DIZ78_00010</name>
</gene>
<evidence type="ECO:0000259" key="4">
    <source>
        <dbReference type="PROSITE" id="PS50110"/>
    </source>
</evidence>
<dbReference type="SMART" id="SM00331">
    <property type="entry name" value="PP2C_SIG"/>
    <property type="match status" value="1"/>
</dbReference>
<evidence type="ECO:0000256" key="1">
    <source>
        <dbReference type="ARBA" id="ARBA00022553"/>
    </source>
</evidence>
<protein>
    <submittedName>
        <fullName evidence="5">Histidine kinase</fullName>
    </submittedName>
</protein>
<dbReference type="Pfam" id="PF07228">
    <property type="entry name" value="SpoIIE"/>
    <property type="match status" value="1"/>
</dbReference>
<feature type="modified residue" description="4-aspartylphosphate" evidence="3">
    <location>
        <position position="65"/>
    </location>
</feature>
<dbReference type="AlphaFoldDB" id="A0A370DT09"/>
<dbReference type="EMBL" id="QFXE01000001">
    <property type="protein sequence ID" value="RDH88367.1"/>
    <property type="molecule type" value="Genomic_DNA"/>
</dbReference>